<dbReference type="InterPro" id="IPR011989">
    <property type="entry name" value="ARM-like"/>
</dbReference>
<keyword evidence="2" id="KW-0694">RNA-binding</keyword>
<name>A0A8H6FXU0_9LECA</name>
<protein>
    <recommendedName>
        <fullName evidence="5">PUM-HD domain-containing protein</fullName>
    </recommendedName>
</protein>
<evidence type="ECO:0000256" key="2">
    <source>
        <dbReference type="ARBA" id="ARBA00022884"/>
    </source>
</evidence>
<evidence type="ECO:0000259" key="5">
    <source>
        <dbReference type="PROSITE" id="PS50303"/>
    </source>
</evidence>
<feature type="compositionally biased region" description="Polar residues" evidence="4">
    <location>
        <begin position="108"/>
        <end position="124"/>
    </location>
</feature>
<dbReference type="GO" id="GO:0006417">
    <property type="term" value="P:regulation of translation"/>
    <property type="evidence" value="ECO:0007669"/>
    <property type="project" value="TreeGrafter"/>
</dbReference>
<gene>
    <name evidence="6" type="ORF">HO173_005018</name>
</gene>
<feature type="compositionally biased region" description="Basic and acidic residues" evidence="4">
    <location>
        <begin position="24"/>
        <end position="38"/>
    </location>
</feature>
<accession>A0A8H6FXU0</accession>
<dbReference type="EMBL" id="JACCJC010000017">
    <property type="protein sequence ID" value="KAF6236727.1"/>
    <property type="molecule type" value="Genomic_DNA"/>
</dbReference>
<dbReference type="Proteomes" id="UP000578531">
    <property type="component" value="Unassembled WGS sequence"/>
</dbReference>
<dbReference type="PANTHER" id="PTHR13389:SF0">
    <property type="entry name" value="PUMILIO HOMOLOG 3"/>
    <property type="match status" value="1"/>
</dbReference>
<evidence type="ECO:0000313" key="7">
    <source>
        <dbReference type="Proteomes" id="UP000578531"/>
    </source>
</evidence>
<dbReference type="GO" id="GO:0005730">
    <property type="term" value="C:nucleolus"/>
    <property type="evidence" value="ECO:0007669"/>
    <property type="project" value="TreeGrafter"/>
</dbReference>
<comment type="function">
    <text evidence="3">RNA-binding nucleolar protein required for pre-rRNA processing. Involved in production of 18S rRNA and assembly of small ribosomal subunit.</text>
</comment>
<feature type="compositionally biased region" description="Acidic residues" evidence="4">
    <location>
        <begin position="58"/>
        <end position="76"/>
    </location>
</feature>
<proteinExistence type="predicted"/>
<evidence type="ECO:0000256" key="3">
    <source>
        <dbReference type="ARBA" id="ARBA00024893"/>
    </source>
</evidence>
<dbReference type="InterPro" id="IPR040059">
    <property type="entry name" value="PUM3"/>
</dbReference>
<feature type="region of interest" description="Disordered" evidence="4">
    <location>
        <begin position="732"/>
        <end position="838"/>
    </location>
</feature>
<feature type="region of interest" description="Disordered" evidence="4">
    <location>
        <begin position="1"/>
        <end position="145"/>
    </location>
</feature>
<feature type="region of interest" description="Disordered" evidence="4">
    <location>
        <begin position="664"/>
        <end position="694"/>
    </location>
</feature>
<keyword evidence="1" id="KW-0677">Repeat</keyword>
<dbReference type="SUPFAM" id="SSF48371">
    <property type="entry name" value="ARM repeat"/>
    <property type="match status" value="1"/>
</dbReference>
<feature type="compositionally biased region" description="Low complexity" evidence="4">
    <location>
        <begin position="94"/>
        <end position="107"/>
    </location>
</feature>
<sequence>MAASKRKENPNSKLPTGSIPKKPKKEEKLAKSSKRVQDLETATDSDPLVESDTTSQSGDDDGVSWPSEEGDEEGEIWEGIGVAEDHDDGGVKIAAEAAGASQSAKKATNANGTASGTSRNTSKQAHAKQKVEKQDRKAAKPNADSIARSKKLWERLRRKSHVPIEERKGLVTELFDIITGRVKDFVFKHDSVRVIQTALKYANIDQRKMIARELKGEYKTLAESKYAKFLIGKMLVHGDEETRDMVVPEFYGHVRRMIKHSEASWILDDIYRGIATPSQKATLLREWYGAEFALFKSSEAGPVSADLKKLLEDNPEKRTPIMRSLHDLINLLVQKKTTGFTMLHDAMLQQFLNLAPGSEEATEFIELLKGDEEGDLLKNLAFTKSGARLVCLVLAYGNAKDRKQILRTYKETMKTLAYDAYGHQVLLAAYDVIDDTVLVSKSVFTELVGKEPLSESQQLDLLQAVNHLNARVTALYPFCGKAKAILPNEDLKLLDEIHRIRNTTSKKDPEVRRKELAASLSPPLLSLIVSSAKEMVSTSFGCQFIGEVLLGAPGGRELAVKSIAALAEGDDGTKSLLESPAAGRMLKSLVLGGRFNPTKKGIDLADPPLEFHDVFYSAIKDEILDWATGANSFVVVGLLEAPGFSHVEELNEKLRKGKNRPKLVEAAGPAGEGGVKVKGKKPKRVKSEDEAPVKTGNKGTQLLLRKLDGNVVFPDYTHDSREACLHDLLCPNSSHAPRSASIPRTPTRFHESISQPPCAARTRAQRRHPGMDHGSERGTRPSASEAAVDDGSASGAPGMDRGSTDTVQNGSAESADPSGFKIESDSDGQIITVEDGDVTDAILRDGAFEEG</sequence>
<organism evidence="6 7">
    <name type="scientific">Letharia columbiana</name>
    <dbReference type="NCBI Taxonomy" id="112416"/>
    <lineage>
        <taxon>Eukaryota</taxon>
        <taxon>Fungi</taxon>
        <taxon>Dikarya</taxon>
        <taxon>Ascomycota</taxon>
        <taxon>Pezizomycotina</taxon>
        <taxon>Lecanoromycetes</taxon>
        <taxon>OSLEUM clade</taxon>
        <taxon>Lecanoromycetidae</taxon>
        <taxon>Lecanorales</taxon>
        <taxon>Lecanorineae</taxon>
        <taxon>Parmeliaceae</taxon>
        <taxon>Letharia</taxon>
    </lineage>
</organism>
<dbReference type="Gene3D" id="1.25.10.10">
    <property type="entry name" value="Leucine-rich Repeat Variant"/>
    <property type="match status" value="1"/>
</dbReference>
<dbReference type="OrthoDB" id="497380at2759"/>
<dbReference type="RefSeq" id="XP_037166060.1">
    <property type="nucleotide sequence ID" value="XM_037306936.1"/>
</dbReference>
<comment type="caution">
    <text evidence="6">The sequence shown here is derived from an EMBL/GenBank/DDBJ whole genome shotgun (WGS) entry which is preliminary data.</text>
</comment>
<dbReference type="InterPro" id="IPR033133">
    <property type="entry name" value="PUM-HD"/>
</dbReference>
<dbReference type="GO" id="GO:0003729">
    <property type="term" value="F:mRNA binding"/>
    <property type="evidence" value="ECO:0007669"/>
    <property type="project" value="TreeGrafter"/>
</dbReference>
<dbReference type="InterPro" id="IPR001313">
    <property type="entry name" value="Pumilio_RNA-bd_rpt"/>
</dbReference>
<dbReference type="Pfam" id="PF08144">
    <property type="entry name" value="CPL"/>
    <property type="match status" value="1"/>
</dbReference>
<dbReference type="InterPro" id="IPR016024">
    <property type="entry name" value="ARM-type_fold"/>
</dbReference>
<dbReference type="PROSITE" id="PS50303">
    <property type="entry name" value="PUM_HD"/>
    <property type="match status" value="1"/>
</dbReference>
<dbReference type="AlphaFoldDB" id="A0A8H6FXU0"/>
<evidence type="ECO:0000313" key="6">
    <source>
        <dbReference type="EMBL" id="KAF6236727.1"/>
    </source>
</evidence>
<feature type="compositionally biased region" description="Basic and acidic residues" evidence="4">
    <location>
        <begin position="1"/>
        <end position="10"/>
    </location>
</feature>
<dbReference type="SMART" id="SM00025">
    <property type="entry name" value="Pumilio"/>
    <property type="match status" value="5"/>
</dbReference>
<feature type="compositionally biased region" description="Basic and acidic residues" evidence="4">
    <location>
        <begin position="769"/>
        <end position="779"/>
    </location>
</feature>
<evidence type="ECO:0000256" key="4">
    <source>
        <dbReference type="SAM" id="MobiDB-lite"/>
    </source>
</evidence>
<feature type="compositionally biased region" description="Basic and acidic residues" evidence="4">
    <location>
        <begin position="129"/>
        <end position="138"/>
    </location>
</feature>
<feature type="domain" description="PUM-HD" evidence="5">
    <location>
        <begin position="148"/>
        <end position="524"/>
    </location>
</feature>
<keyword evidence="7" id="KW-1185">Reference proteome</keyword>
<dbReference type="InterPro" id="IPR012959">
    <property type="entry name" value="CPL_dom"/>
</dbReference>
<reference evidence="6 7" key="1">
    <citation type="journal article" date="2020" name="Genomics">
        <title>Complete, high-quality genomes from long-read metagenomic sequencing of two wolf lichen thalli reveals enigmatic genome architecture.</title>
        <authorList>
            <person name="McKenzie S.K."/>
            <person name="Walston R.F."/>
            <person name="Allen J.L."/>
        </authorList>
    </citation>
    <scope>NUCLEOTIDE SEQUENCE [LARGE SCALE GENOMIC DNA]</scope>
    <source>
        <strain evidence="6">WasteWater2</strain>
    </source>
</reference>
<dbReference type="GeneID" id="59286682"/>
<evidence type="ECO:0000256" key="1">
    <source>
        <dbReference type="ARBA" id="ARBA00022737"/>
    </source>
</evidence>
<dbReference type="PANTHER" id="PTHR13389">
    <property type="entry name" value="PUMILIO HOMOLOG 3"/>
    <property type="match status" value="1"/>
</dbReference>